<dbReference type="PANTHER" id="PTHR41335:SF1">
    <property type="entry name" value="MEMBRANE PROTEIN"/>
    <property type="match status" value="1"/>
</dbReference>
<evidence type="ECO:0000313" key="9">
    <source>
        <dbReference type="Proteomes" id="UP000708576"/>
    </source>
</evidence>
<keyword evidence="3 6" id="KW-1133">Transmembrane helix</keyword>
<dbReference type="InterPro" id="IPR010445">
    <property type="entry name" value="LapA_dom"/>
</dbReference>
<dbReference type="PANTHER" id="PTHR41335">
    <property type="entry name" value="MEMBRANE PROTEIN-RELATED"/>
    <property type="match status" value="1"/>
</dbReference>
<evidence type="ECO:0000256" key="4">
    <source>
        <dbReference type="ARBA" id="ARBA00023136"/>
    </source>
</evidence>
<name>A0ABS5JVX0_9BACT</name>
<evidence type="ECO:0000256" key="1">
    <source>
        <dbReference type="ARBA" id="ARBA00022475"/>
    </source>
</evidence>
<evidence type="ECO:0000259" key="7">
    <source>
        <dbReference type="Pfam" id="PF06305"/>
    </source>
</evidence>
<keyword evidence="1" id="KW-1003">Cell membrane</keyword>
<proteinExistence type="predicted"/>
<evidence type="ECO:0000256" key="3">
    <source>
        <dbReference type="ARBA" id="ARBA00022989"/>
    </source>
</evidence>
<comment type="caution">
    <text evidence="8">The sequence shown here is derived from an EMBL/GenBank/DDBJ whole genome shotgun (WGS) entry which is preliminary data.</text>
</comment>
<dbReference type="RefSeq" id="WP_212216282.1">
    <property type="nucleotide sequence ID" value="NZ_JAGUCO010000007.1"/>
</dbReference>
<organism evidence="8 9">
    <name type="scientific">Carboxylicivirga linearis</name>
    <dbReference type="NCBI Taxonomy" id="1628157"/>
    <lineage>
        <taxon>Bacteria</taxon>
        <taxon>Pseudomonadati</taxon>
        <taxon>Bacteroidota</taxon>
        <taxon>Bacteroidia</taxon>
        <taxon>Marinilabiliales</taxon>
        <taxon>Marinilabiliaceae</taxon>
        <taxon>Carboxylicivirga</taxon>
    </lineage>
</organism>
<evidence type="ECO:0000256" key="6">
    <source>
        <dbReference type="SAM" id="Phobius"/>
    </source>
</evidence>
<keyword evidence="4 6" id="KW-0472">Membrane</keyword>
<dbReference type="EMBL" id="JAGUCO010000007">
    <property type="protein sequence ID" value="MBS2099042.1"/>
    <property type="molecule type" value="Genomic_DNA"/>
</dbReference>
<evidence type="ECO:0000256" key="5">
    <source>
        <dbReference type="SAM" id="MobiDB-lite"/>
    </source>
</evidence>
<dbReference type="Proteomes" id="UP000708576">
    <property type="component" value="Unassembled WGS sequence"/>
</dbReference>
<feature type="region of interest" description="Disordered" evidence="5">
    <location>
        <begin position="66"/>
        <end position="85"/>
    </location>
</feature>
<evidence type="ECO:0000313" key="8">
    <source>
        <dbReference type="EMBL" id="MBS2099042.1"/>
    </source>
</evidence>
<accession>A0ABS5JVX0</accession>
<sequence>MKKTFWIATVFAIILVVFSVQNAKDVTVKFFFKDVSISLAVLLICVFIFGAVTGASYFFFLKVKDKKKQKIETPKEQTTENETTE</sequence>
<protein>
    <submittedName>
        <fullName evidence="8">LapA family protein</fullName>
    </submittedName>
</protein>
<evidence type="ECO:0000256" key="2">
    <source>
        <dbReference type="ARBA" id="ARBA00022692"/>
    </source>
</evidence>
<keyword evidence="9" id="KW-1185">Reference proteome</keyword>
<reference evidence="8 9" key="1">
    <citation type="journal article" date="2015" name="Int. J. Syst. Evol. Microbiol.">
        <title>Carboxylicivirga linearis sp. nov., isolated from a sea cucumber culture pond.</title>
        <authorList>
            <person name="Wang F.Q."/>
            <person name="Zhou Y.X."/>
            <person name="Lin X.Z."/>
            <person name="Chen G.J."/>
            <person name="Du Z.J."/>
        </authorList>
    </citation>
    <scope>NUCLEOTIDE SEQUENCE [LARGE SCALE GENOMIC DNA]</scope>
    <source>
        <strain evidence="8 9">FB218</strain>
    </source>
</reference>
<feature type="transmembrane region" description="Helical" evidence="6">
    <location>
        <begin position="39"/>
        <end position="60"/>
    </location>
</feature>
<feature type="domain" description="Lipopolysaccharide assembly protein A" evidence="7">
    <location>
        <begin position="21"/>
        <end position="70"/>
    </location>
</feature>
<keyword evidence="2 6" id="KW-0812">Transmembrane</keyword>
<dbReference type="Pfam" id="PF06305">
    <property type="entry name" value="LapA_dom"/>
    <property type="match status" value="1"/>
</dbReference>
<gene>
    <name evidence="8" type="ORF">KEM10_12190</name>
</gene>